<dbReference type="Proteomes" id="UP000216533">
    <property type="component" value="Unassembled WGS sequence"/>
</dbReference>
<evidence type="ECO:0000313" key="3">
    <source>
        <dbReference type="Proteomes" id="UP000216533"/>
    </source>
</evidence>
<gene>
    <name evidence="2" type="ORF">CGZ92_10310</name>
</gene>
<organism evidence="2 3">
    <name type="scientific">Parenemella sanctibonifatiensis</name>
    <dbReference type="NCBI Taxonomy" id="2016505"/>
    <lineage>
        <taxon>Bacteria</taxon>
        <taxon>Bacillati</taxon>
        <taxon>Actinomycetota</taxon>
        <taxon>Actinomycetes</taxon>
        <taxon>Propionibacteriales</taxon>
        <taxon>Propionibacteriaceae</taxon>
        <taxon>Parenemella</taxon>
    </lineage>
</organism>
<dbReference type="RefSeq" id="WP_094451308.1">
    <property type="nucleotide sequence ID" value="NZ_NMVI01000024.1"/>
</dbReference>
<name>A0A255E2M1_9ACTN</name>
<evidence type="ECO:0000313" key="2">
    <source>
        <dbReference type="EMBL" id="OYN85818.1"/>
    </source>
</evidence>
<dbReference type="AlphaFoldDB" id="A0A255E2M1"/>
<comment type="caution">
    <text evidence="2">The sequence shown here is derived from an EMBL/GenBank/DDBJ whole genome shotgun (WGS) entry which is preliminary data.</text>
</comment>
<evidence type="ECO:0000256" key="1">
    <source>
        <dbReference type="SAM" id="MobiDB-lite"/>
    </source>
</evidence>
<feature type="region of interest" description="Disordered" evidence="1">
    <location>
        <begin position="248"/>
        <end position="279"/>
    </location>
</feature>
<reference evidence="2 3" key="1">
    <citation type="submission" date="2017-07" db="EMBL/GenBank/DDBJ databases">
        <title>Draft whole genome sequences of clinical Proprionibacteriaceae strains.</title>
        <authorList>
            <person name="Bernier A.-M."/>
            <person name="Bernard K."/>
            <person name="Domingo M.-C."/>
        </authorList>
    </citation>
    <scope>NUCLEOTIDE SEQUENCE [LARGE SCALE GENOMIC DNA]</scope>
    <source>
        <strain evidence="2 3">NML 160184</strain>
    </source>
</reference>
<protein>
    <submittedName>
        <fullName evidence="2">Uncharacterized protein</fullName>
    </submittedName>
</protein>
<proteinExistence type="predicted"/>
<accession>A0A255E2M1</accession>
<sequence>MTIEASIEQNCTDIDTKARELQDEGAPERQEMADHAQKTIDDIPWYRVDRHIANWWNDAIGTINEWLDKIGQEVKRAWDWLDENVLPWIFGPVYLAQSYGKWQGVAEQTNSTVGGMDIVNVSAAVEWEGAGASAYKESAGKQTEAGLAATTLIQALQDWFMNHLQSLLGHLTRCLSSIVDIIAAVTDAAIQFVLIADPTNWKKILEKCATAITDTITALGEMYTSLLEFLNESLGHLGEVQQANADSKVVGPGGKWPAPAGNIGAEPGPDGTTPPWSPK</sequence>
<dbReference type="EMBL" id="NMVI01000024">
    <property type="protein sequence ID" value="OYN85818.1"/>
    <property type="molecule type" value="Genomic_DNA"/>
</dbReference>